<evidence type="ECO:0000313" key="4">
    <source>
        <dbReference type="Proteomes" id="UP001172457"/>
    </source>
</evidence>
<keyword evidence="4" id="KW-1185">Reference proteome</keyword>
<feature type="region of interest" description="Disordered" evidence="2">
    <location>
        <begin position="1"/>
        <end position="26"/>
    </location>
</feature>
<proteinExistence type="predicted"/>
<protein>
    <recommendedName>
        <fullName evidence="5">Ubiquitin-like protease family profile domain-containing protein</fullName>
    </recommendedName>
</protein>
<evidence type="ECO:0000313" key="3">
    <source>
        <dbReference type="EMBL" id="KAJ9548708.1"/>
    </source>
</evidence>
<dbReference type="SUPFAM" id="SSF54001">
    <property type="entry name" value="Cysteine proteinases"/>
    <property type="match status" value="2"/>
</dbReference>
<comment type="caution">
    <text evidence="3">The sequence shown here is derived from an EMBL/GenBank/DDBJ whole genome shotgun (WGS) entry which is preliminary data.</text>
</comment>
<keyword evidence="1" id="KW-0175">Coiled coil</keyword>
<reference evidence="3" key="1">
    <citation type="submission" date="2023-03" db="EMBL/GenBank/DDBJ databases">
        <title>Chromosome-scale reference genome and RAD-based genetic map of yellow starthistle (Centaurea solstitialis) reveal putative structural variation and QTLs associated with invader traits.</title>
        <authorList>
            <person name="Reatini B."/>
            <person name="Cang F.A."/>
            <person name="Jiang Q."/>
            <person name="Mckibben M.T.W."/>
            <person name="Barker M.S."/>
            <person name="Rieseberg L.H."/>
            <person name="Dlugosch K.M."/>
        </authorList>
    </citation>
    <scope>NUCLEOTIDE SEQUENCE</scope>
    <source>
        <strain evidence="3">CAN-66</strain>
        <tissue evidence="3">Leaf</tissue>
    </source>
</reference>
<dbReference type="InterPro" id="IPR038765">
    <property type="entry name" value="Papain-like_cys_pep_sf"/>
</dbReference>
<evidence type="ECO:0000256" key="1">
    <source>
        <dbReference type="SAM" id="Coils"/>
    </source>
</evidence>
<feature type="region of interest" description="Disordered" evidence="2">
    <location>
        <begin position="911"/>
        <end position="938"/>
    </location>
</feature>
<dbReference type="PANTHER" id="PTHR34835:SF90">
    <property type="entry name" value="AMINOTRANSFERASE-LIKE PLANT MOBILE DOMAIN-CONTAINING PROTEIN"/>
    <property type="match status" value="1"/>
</dbReference>
<evidence type="ECO:0000256" key="2">
    <source>
        <dbReference type="SAM" id="MobiDB-lite"/>
    </source>
</evidence>
<dbReference type="PANTHER" id="PTHR34835">
    <property type="entry name" value="OS07G0283600 PROTEIN-RELATED"/>
    <property type="match status" value="1"/>
</dbReference>
<feature type="region of interest" description="Disordered" evidence="2">
    <location>
        <begin position="49"/>
        <end position="84"/>
    </location>
</feature>
<sequence length="1592" mass="184988">MSKEIDDSMDDLPLSKSFARGKRRSNVQVSVNEDVKEFSEKDYCTQDAGASVRTYKKRKTKPANGKGKKEEDKQKKSNKKQRVMCEGRTLSIRTSPKNLMIVMRTLRPLQRKWVEEIGLESILHLHVDTIPSKLAFGIVNAFDSEQMLIRTSNGDIEVNNESVSRILGLKNEGLDIKAFETEQSWYSKIESWKEQFDDRSCIRAQEVQMKITESERDDWNFRLNFIILFINSMAESSKMGLVNSTILSHLPSELDFKMINWCKYICDCARDAKNAWSSKLLYVDSTSCEAVPHKRLIPAIREWKTSMLNERQRYELNNGGFGKLKLNNQQAEVFQVNLIMQSEEEILKDIDDDLDYLCEKKKSLECKIIEKMKLFPNNKDLKDRKKKFEQMFKMDEKLILLGDTDKGKGIFVEQQEDNATEDEEEGNVNQKDVVVETSCQNSEMNYDDIATSMISSVVVDINQISKQLPEEEEENENEKMDQGFTEGDEEKRNELQKKNEEEEKRKKEKEQEEIQLHKKQQEEQEHNRSQVEKEIDMKKKKEEENRRKQGKQKENESEKDMEKGNGDEMKKRKMIINFKKGKVDIVEHNEKRIQSVSDVLKSPFKIRIVGINSKPNANDLRFANTVFALQGKKSDILFETKEGDKCSRFMLASMIPGSEVYYNVLDTWCILLNHEERLKSKESPSRLFFPTSPGEMFQGESTDERRIELFWTNICAFMEKYSAMEELKKIQLNGSFHILDNSAVDVPDSAKYGKVPTIVKKVFLKTLKFIDDGRAKKLSKAKQKRENMEWRTTENKIDCGIFVMRHMETFMEGIKWVSGFAVEGDAQKNQIENLRYKYVAKILQSTLNINIEFVKAEVDTFAKQPIEKQQEVLEAAKKIKDDWLENKRTKKQLLNIIDKFNTKKNQCVDQVTSSKRKKVSKKEETKGDNAKKTRKVRSDKIEGKSLIIRTSPKNLVTAIRTLSPMQKKWIEDNGFGSFLFFDIAIIPSRLAYEVVEAFDNDKMVIKTSNGDIKVTTESVSEMLGLRNDGLDINDCVLDNEWNQRVTDWRQQYGEGSIKASDIQKKISESEDNDWNFRLNFIVLFVNSMADTLKMGTLNFEIPEVLVDNLMLQTEEQIINELDKDLNDICARKETLEFKMFKQMKLNPESKMLKEWKKKFEDCFIFKKQVSNLGKTDKQLYVEEQAEEEAVDTESLIQQQQKQNEEVSEEEEVVFFENANEEDSIEQLNVEGDKLNMKSVGESTEDVAVTDKRTVMMEMDEDDIASLMIKNVVSDIQISDFAENSVYCEMSTNQEKSHTETDKDAATINESINERQRQLEVKELGKDKEVQEKLKYLVNDIVAKKQFQKSKAILKSDAANDIMQLYINTKPDANECRVANMPRDIFEEGSKEDTNIHQFWNNVCSFMEKDGDIDDLINFELVFFPIVNGCDYYVICFDLQKGSFHILDNNFINEASSTNYGIVPYNVHKVFVEALKIIKDERANKLLKAKQKIQKMSWRTSNQVDCGIFAMRHMETFMGGNLLKWHCGFDQEGDKQKLQIEYLRIKYVSEILLSNVNCNKEFVTAEVEKFEQHSSEKQLKLLLAAKMMKDKCF</sequence>
<organism evidence="3 4">
    <name type="scientific">Centaurea solstitialis</name>
    <name type="common">yellow star-thistle</name>
    <dbReference type="NCBI Taxonomy" id="347529"/>
    <lineage>
        <taxon>Eukaryota</taxon>
        <taxon>Viridiplantae</taxon>
        <taxon>Streptophyta</taxon>
        <taxon>Embryophyta</taxon>
        <taxon>Tracheophyta</taxon>
        <taxon>Spermatophyta</taxon>
        <taxon>Magnoliopsida</taxon>
        <taxon>eudicotyledons</taxon>
        <taxon>Gunneridae</taxon>
        <taxon>Pentapetalae</taxon>
        <taxon>asterids</taxon>
        <taxon>campanulids</taxon>
        <taxon>Asterales</taxon>
        <taxon>Asteraceae</taxon>
        <taxon>Carduoideae</taxon>
        <taxon>Cardueae</taxon>
        <taxon>Centaureinae</taxon>
        <taxon>Centaurea</taxon>
    </lineage>
</organism>
<dbReference type="EMBL" id="JARYMX010000005">
    <property type="protein sequence ID" value="KAJ9548708.1"/>
    <property type="molecule type" value="Genomic_DNA"/>
</dbReference>
<name>A0AA38TDJ1_9ASTR</name>
<feature type="compositionally biased region" description="Basic and acidic residues" evidence="2">
    <location>
        <begin position="921"/>
        <end position="938"/>
    </location>
</feature>
<evidence type="ECO:0008006" key="5">
    <source>
        <dbReference type="Google" id="ProtNLM"/>
    </source>
</evidence>
<feature type="region of interest" description="Disordered" evidence="2">
    <location>
        <begin position="467"/>
        <end position="571"/>
    </location>
</feature>
<gene>
    <name evidence="3" type="ORF">OSB04_021251</name>
</gene>
<feature type="coiled-coil region" evidence="1">
    <location>
        <begin position="1182"/>
        <end position="1237"/>
    </location>
</feature>
<dbReference type="Proteomes" id="UP001172457">
    <property type="component" value="Chromosome 5"/>
</dbReference>
<accession>A0AA38TDJ1</accession>
<dbReference type="Gene3D" id="3.40.395.10">
    <property type="entry name" value="Adenoviral Proteinase, Chain A"/>
    <property type="match status" value="2"/>
</dbReference>
<feature type="compositionally biased region" description="Basic and acidic residues" evidence="2">
    <location>
        <begin position="489"/>
        <end position="570"/>
    </location>
</feature>